<dbReference type="Pfam" id="PF01425">
    <property type="entry name" value="Amidase"/>
    <property type="match status" value="1"/>
</dbReference>
<feature type="domain" description="Amidase" evidence="3">
    <location>
        <begin position="62"/>
        <end position="444"/>
    </location>
</feature>
<protein>
    <submittedName>
        <fullName evidence="4">Amidase</fullName>
    </submittedName>
</protein>
<reference evidence="5" key="1">
    <citation type="submission" date="2016-10" db="EMBL/GenBank/DDBJ databases">
        <authorList>
            <person name="Varghese N."/>
            <person name="Submissions S."/>
        </authorList>
    </citation>
    <scope>NUCLEOTIDE SEQUENCE [LARGE SCALE GENOMIC DNA]</scope>
    <source>
        <strain evidence="5">ATCC 700689</strain>
    </source>
</reference>
<proteinExistence type="predicted"/>
<dbReference type="Proteomes" id="UP000182894">
    <property type="component" value="Unassembled WGS sequence"/>
</dbReference>
<dbReference type="RefSeq" id="WP_074751572.1">
    <property type="nucleotide sequence ID" value="NZ_FNCO01000003.1"/>
</dbReference>
<feature type="region of interest" description="Disordered" evidence="1">
    <location>
        <begin position="176"/>
        <end position="198"/>
    </location>
</feature>
<feature type="chain" id="PRO_5010314402" evidence="2">
    <location>
        <begin position="21"/>
        <end position="516"/>
    </location>
</feature>
<sequence length="516" mass="54320">MKTTALLLALVMGGLNCVHADEEPELDGPVFASLIAPDPSDFASTVQLQQRLASGELTSVALVRQLLARIEALNKKGPRLNAVIEVNPDALTIAAHMDKERAEGRDLGPLHGVPVLVKDVFDTADKMQTSAGSLAMVGQPASKDAFVVQRLRASGAIILGKSNLSEWSNFRGRTIPHGWSGRGGQTRNPHNPDATTCGSSSGSAAAVAAGFVPVSVGTETNGSIICPAFRNGVVGIRPTVGLLSRAGVIPISSRQDTPGPMARTVTDAALLLSAMSGTDARDTATYQVPNGPVDYHALLDRDSLRGARLGYPLYGFGGVPMLTDPEFIRVGKILKAAGATLVPVLLANPAEGAFTWPLLQLDFKRELAVYLQTRSGLPVSTLSDIIAFNASNPGEENYGQGNLEQAQQQSFSQTSYFRMTSALKNNNRMAIDNALRNHSLDALLDLSSGVLKSYGARAGYPGITVPSGFDEDGDPTGLYFFGTAWSEASLLSFAYAFEQALKDSSPAQPAPEAAAG</sequence>
<organism evidence="4 5">
    <name type="scientific">Pseudomonas abietaniphila</name>
    <dbReference type="NCBI Taxonomy" id="89065"/>
    <lineage>
        <taxon>Bacteria</taxon>
        <taxon>Pseudomonadati</taxon>
        <taxon>Pseudomonadota</taxon>
        <taxon>Gammaproteobacteria</taxon>
        <taxon>Pseudomonadales</taxon>
        <taxon>Pseudomonadaceae</taxon>
        <taxon>Pseudomonas</taxon>
    </lineage>
</organism>
<feature type="signal peptide" evidence="2">
    <location>
        <begin position="1"/>
        <end position="20"/>
    </location>
</feature>
<evidence type="ECO:0000259" key="3">
    <source>
        <dbReference type="Pfam" id="PF01425"/>
    </source>
</evidence>
<keyword evidence="2" id="KW-0732">Signal</keyword>
<dbReference type="InterPro" id="IPR023631">
    <property type="entry name" value="Amidase_dom"/>
</dbReference>
<keyword evidence="5" id="KW-1185">Reference proteome</keyword>
<feature type="compositionally biased region" description="Polar residues" evidence="1">
    <location>
        <begin position="185"/>
        <end position="197"/>
    </location>
</feature>
<dbReference type="SUPFAM" id="SSF75304">
    <property type="entry name" value="Amidase signature (AS) enzymes"/>
    <property type="match status" value="1"/>
</dbReference>
<evidence type="ECO:0000256" key="1">
    <source>
        <dbReference type="SAM" id="MobiDB-lite"/>
    </source>
</evidence>
<accession>A0A1G7WWL5</accession>
<dbReference type="PANTHER" id="PTHR42678:SF34">
    <property type="entry name" value="OS04G0183300 PROTEIN"/>
    <property type="match status" value="1"/>
</dbReference>
<dbReference type="EMBL" id="FNCO01000003">
    <property type="protein sequence ID" value="SDG76332.1"/>
    <property type="molecule type" value="Genomic_DNA"/>
</dbReference>
<dbReference type="AlphaFoldDB" id="A0A1G7WWL5"/>
<gene>
    <name evidence="4" type="ORF">SAMN05216605_10383</name>
</gene>
<dbReference type="Gene3D" id="3.90.1300.10">
    <property type="entry name" value="Amidase signature (AS) domain"/>
    <property type="match status" value="1"/>
</dbReference>
<dbReference type="STRING" id="89065.SAMN05216605_10383"/>
<dbReference type="InterPro" id="IPR036928">
    <property type="entry name" value="AS_sf"/>
</dbReference>
<evidence type="ECO:0000313" key="4">
    <source>
        <dbReference type="EMBL" id="SDG76332.1"/>
    </source>
</evidence>
<dbReference type="OrthoDB" id="8872210at2"/>
<name>A0A1G7WWL5_9PSED</name>
<dbReference type="PANTHER" id="PTHR42678">
    <property type="entry name" value="AMIDASE"/>
    <property type="match status" value="1"/>
</dbReference>
<evidence type="ECO:0000256" key="2">
    <source>
        <dbReference type="SAM" id="SignalP"/>
    </source>
</evidence>
<evidence type="ECO:0000313" key="5">
    <source>
        <dbReference type="Proteomes" id="UP000182894"/>
    </source>
</evidence>